<proteinExistence type="predicted"/>
<evidence type="ECO:0000313" key="1">
    <source>
        <dbReference type="EMBL" id="CAR65814.1"/>
    </source>
</evidence>
<accession>B5RU02</accession>
<dbReference type="RefSeq" id="XP_002770471.1">
    <property type="nucleotide sequence ID" value="XM_002770425.1"/>
</dbReference>
<gene>
    <name evidence="1" type="ordered locus">DEHA2E12870g</name>
</gene>
<dbReference type="GeneID" id="8998738"/>
<dbReference type="InParanoid" id="B5RU02"/>
<protein>
    <submittedName>
        <fullName evidence="1">DEHA2E12870p</fullName>
    </submittedName>
</protein>
<name>B5RU02_DEBHA</name>
<dbReference type="EMBL" id="CR382137">
    <property type="protein sequence ID" value="CAR65814.1"/>
    <property type="molecule type" value="Genomic_DNA"/>
</dbReference>
<evidence type="ECO:0000313" key="2">
    <source>
        <dbReference type="Proteomes" id="UP000000599"/>
    </source>
</evidence>
<dbReference type="Proteomes" id="UP000000599">
    <property type="component" value="Chromosome E"/>
</dbReference>
<reference evidence="1 2" key="1">
    <citation type="journal article" date="2004" name="Nature">
        <title>Genome evolution in yeasts.</title>
        <authorList>
            <consortium name="Genolevures"/>
            <person name="Dujon B."/>
            <person name="Sherman D."/>
            <person name="Fischer G."/>
            <person name="Durrens P."/>
            <person name="Casaregola S."/>
            <person name="Lafontaine I."/>
            <person name="de Montigny J."/>
            <person name="Marck C."/>
            <person name="Neuveglise C."/>
            <person name="Talla E."/>
            <person name="Goffard N."/>
            <person name="Frangeul L."/>
            <person name="Aigle M."/>
            <person name="Anthouard V."/>
            <person name="Babour A."/>
            <person name="Barbe V."/>
            <person name="Barnay S."/>
            <person name="Blanchin S."/>
            <person name="Beckerich J.M."/>
            <person name="Beyne E."/>
            <person name="Bleykasten C."/>
            <person name="Boisrame A."/>
            <person name="Boyer J."/>
            <person name="Cattolico L."/>
            <person name="Confanioleri F."/>
            <person name="de Daruvar A."/>
            <person name="Despons L."/>
            <person name="Fabre E."/>
            <person name="Fairhead C."/>
            <person name="Ferry-Dumazet H."/>
            <person name="Groppi A."/>
            <person name="Hantraye F."/>
            <person name="Hennequin C."/>
            <person name="Jauniaux N."/>
            <person name="Joyet P."/>
            <person name="Kachouri R."/>
            <person name="Kerrest A."/>
            <person name="Koszul R."/>
            <person name="Lemaire M."/>
            <person name="Lesur I."/>
            <person name="Ma L."/>
            <person name="Muller H."/>
            <person name="Nicaud J.M."/>
            <person name="Nikolski M."/>
            <person name="Oztas S."/>
            <person name="Ozier-Kalogeropoulos O."/>
            <person name="Pellenz S."/>
            <person name="Potier S."/>
            <person name="Richard G.F."/>
            <person name="Straub M.L."/>
            <person name="Suleau A."/>
            <person name="Swennene D."/>
            <person name="Tekaia F."/>
            <person name="Wesolowski-Louvel M."/>
            <person name="Westhof E."/>
            <person name="Wirth B."/>
            <person name="Zeniou-Meyer M."/>
            <person name="Zivanovic I."/>
            <person name="Bolotin-Fukuhara M."/>
            <person name="Thierry A."/>
            <person name="Bouchier C."/>
            <person name="Caudron B."/>
            <person name="Scarpelli C."/>
            <person name="Gaillardin C."/>
            <person name="Weissenbach J."/>
            <person name="Wincker P."/>
            <person name="Souciet J.L."/>
        </authorList>
    </citation>
    <scope>NUCLEOTIDE SEQUENCE [LARGE SCALE GENOMIC DNA]</scope>
    <source>
        <strain evidence="2">ATCC 36239 / CBS 767 / BCRC 21394 / JCM 1990 / NBRC 0083 / IGC 2968</strain>
    </source>
</reference>
<dbReference type="HOGENOM" id="CLU_2812298_0_0_1"/>
<keyword evidence="2" id="KW-1185">Reference proteome</keyword>
<organism evidence="1 2">
    <name type="scientific">Debaryomyces hansenii (strain ATCC 36239 / CBS 767 / BCRC 21394 / JCM 1990 / NBRC 0083 / IGC 2968)</name>
    <name type="common">Yeast</name>
    <name type="synonym">Torulaspora hansenii</name>
    <dbReference type="NCBI Taxonomy" id="284592"/>
    <lineage>
        <taxon>Eukaryota</taxon>
        <taxon>Fungi</taxon>
        <taxon>Dikarya</taxon>
        <taxon>Ascomycota</taxon>
        <taxon>Saccharomycotina</taxon>
        <taxon>Pichiomycetes</taxon>
        <taxon>Debaryomycetaceae</taxon>
        <taxon>Debaryomyces</taxon>
    </lineage>
</organism>
<sequence>MRRLTPRLFCLLESYQKIFLHRDYLINIYHMTYNFLFICSSLFSEVNACKLSRQFFAIFENHPKYYA</sequence>
<dbReference type="AlphaFoldDB" id="B5RU02"/>
<dbReference type="VEuPathDB" id="FungiDB:DEHA2E12870g"/>
<dbReference type="KEGG" id="dha:DEHA2E12870g"/>